<dbReference type="EMBL" id="JASCZI010151340">
    <property type="protein sequence ID" value="MED6172169.1"/>
    <property type="molecule type" value="Genomic_DNA"/>
</dbReference>
<dbReference type="PANTHER" id="PTHR32254:SF6">
    <property type="entry name" value="DUF1068 DOMAIN-CONTAINING PROTEIN"/>
    <property type="match status" value="1"/>
</dbReference>
<dbReference type="Pfam" id="PF06364">
    <property type="entry name" value="DUF1068"/>
    <property type="match status" value="1"/>
</dbReference>
<reference evidence="3 4" key="1">
    <citation type="journal article" date="2023" name="Plants (Basel)">
        <title>Bridging the Gap: Combining Genomics and Transcriptomics Approaches to Understand Stylosanthes scabra, an Orphan Legume from the Brazilian Caatinga.</title>
        <authorList>
            <person name="Ferreira-Neto J.R.C."/>
            <person name="da Silva M.D."/>
            <person name="Binneck E."/>
            <person name="de Melo N.F."/>
            <person name="da Silva R.H."/>
            <person name="de Melo A.L.T.M."/>
            <person name="Pandolfi V."/>
            <person name="Bustamante F.O."/>
            <person name="Brasileiro-Vidal A.C."/>
            <person name="Benko-Iseppon A.M."/>
        </authorList>
    </citation>
    <scope>NUCLEOTIDE SEQUENCE [LARGE SCALE GENOMIC DNA]</scope>
    <source>
        <tissue evidence="3">Leaves</tissue>
    </source>
</reference>
<evidence type="ECO:0000256" key="1">
    <source>
        <dbReference type="SAM" id="Coils"/>
    </source>
</evidence>
<keyword evidence="4" id="KW-1185">Reference proteome</keyword>
<dbReference type="Proteomes" id="UP001341840">
    <property type="component" value="Unassembled WGS sequence"/>
</dbReference>
<proteinExistence type="predicted"/>
<keyword evidence="2" id="KW-0812">Transmembrane</keyword>
<feature type="transmembrane region" description="Helical" evidence="2">
    <location>
        <begin position="12"/>
        <end position="30"/>
    </location>
</feature>
<gene>
    <name evidence="3" type="ORF">PIB30_047569</name>
</gene>
<keyword evidence="2" id="KW-0472">Membrane</keyword>
<keyword evidence="2" id="KW-1133">Transmembrane helix</keyword>
<protein>
    <submittedName>
        <fullName evidence="3">Uncharacterized protein</fullName>
    </submittedName>
</protein>
<evidence type="ECO:0000313" key="4">
    <source>
        <dbReference type="Proteomes" id="UP001341840"/>
    </source>
</evidence>
<keyword evidence="1" id="KW-0175">Coiled coil</keyword>
<dbReference type="InterPro" id="IPR010471">
    <property type="entry name" value="DUF1068"/>
</dbReference>
<evidence type="ECO:0000256" key="2">
    <source>
        <dbReference type="SAM" id="Phobius"/>
    </source>
</evidence>
<feature type="coiled-coil region" evidence="1">
    <location>
        <begin position="96"/>
        <end position="144"/>
    </location>
</feature>
<organism evidence="3 4">
    <name type="scientific">Stylosanthes scabra</name>
    <dbReference type="NCBI Taxonomy" id="79078"/>
    <lineage>
        <taxon>Eukaryota</taxon>
        <taxon>Viridiplantae</taxon>
        <taxon>Streptophyta</taxon>
        <taxon>Embryophyta</taxon>
        <taxon>Tracheophyta</taxon>
        <taxon>Spermatophyta</taxon>
        <taxon>Magnoliopsida</taxon>
        <taxon>eudicotyledons</taxon>
        <taxon>Gunneridae</taxon>
        <taxon>Pentapetalae</taxon>
        <taxon>rosids</taxon>
        <taxon>fabids</taxon>
        <taxon>Fabales</taxon>
        <taxon>Fabaceae</taxon>
        <taxon>Papilionoideae</taxon>
        <taxon>50 kb inversion clade</taxon>
        <taxon>dalbergioids sensu lato</taxon>
        <taxon>Dalbergieae</taxon>
        <taxon>Pterocarpus clade</taxon>
        <taxon>Stylosanthes</taxon>
    </lineage>
</organism>
<comment type="caution">
    <text evidence="3">The sequence shown here is derived from an EMBL/GenBank/DDBJ whole genome shotgun (WGS) entry which is preliminary data.</text>
</comment>
<evidence type="ECO:0000313" key="3">
    <source>
        <dbReference type="EMBL" id="MED6172169.1"/>
    </source>
</evidence>
<name>A0ABU6VGD6_9FABA</name>
<accession>A0ABU6VGD6</accession>
<sequence length="167" mass="19504">MRAWRIHPPHGVLKWVFVWMSFCFIVFKVGPPSQWRLKDATTLHSPCPPCECFCSLADPLECSKDDPAMSEEMQKDVVTMLSEEMSLQKIVANESMEHARRLVMDARKSISHYQEEAVKCNLAVETCEEARERAEAELIQERRLTALWESRAREYGWKDTKKRTTRL</sequence>
<dbReference type="PANTHER" id="PTHR32254">
    <property type="entry name" value="EXPRESSED PROTEIN"/>
    <property type="match status" value="1"/>
</dbReference>